<keyword evidence="5 16" id="KW-0812">Transmembrane</keyword>
<evidence type="ECO:0000256" key="3">
    <source>
        <dbReference type="ARBA" id="ARBA00022448"/>
    </source>
</evidence>
<accession>A0ABX8IFD0</accession>
<keyword evidence="4" id="KW-0004">4Fe-4S</keyword>
<evidence type="ECO:0000256" key="8">
    <source>
        <dbReference type="ARBA" id="ARBA00022741"/>
    </source>
</evidence>
<keyword evidence="3" id="KW-0813">Transport</keyword>
<organism evidence="19 20">
    <name type="scientific">Candidozyma haemuli</name>
    <dbReference type="NCBI Taxonomy" id="45357"/>
    <lineage>
        <taxon>Eukaryota</taxon>
        <taxon>Fungi</taxon>
        <taxon>Dikarya</taxon>
        <taxon>Ascomycota</taxon>
        <taxon>Saccharomycotina</taxon>
        <taxon>Pichiomycetes</taxon>
        <taxon>Metschnikowiaceae</taxon>
        <taxon>Candidozyma</taxon>
    </lineage>
</organism>
<dbReference type="InterPro" id="IPR005285">
    <property type="entry name" value="Drug-R_PDR/CDR"/>
</dbReference>
<feature type="compositionally biased region" description="Basic and acidic residues" evidence="15">
    <location>
        <begin position="1000"/>
        <end position="1013"/>
    </location>
</feature>
<keyword evidence="11" id="KW-0408">Iron</keyword>
<dbReference type="SUPFAM" id="SSF54862">
    <property type="entry name" value="4Fe-4S ferredoxins"/>
    <property type="match status" value="1"/>
</dbReference>
<reference evidence="19 20" key="1">
    <citation type="submission" date="2021-06" db="EMBL/GenBank/DDBJ databases">
        <title>Candida outbreak in Lebanon.</title>
        <authorList>
            <person name="Finianos M."/>
        </authorList>
    </citation>
    <scope>NUCLEOTIDE SEQUENCE [LARGE SCALE GENOMIC DNA]</scope>
    <source>
        <strain evidence="19">CA3LBN</strain>
    </source>
</reference>
<keyword evidence="20" id="KW-1185">Reference proteome</keyword>
<feature type="transmembrane region" description="Helical" evidence="16">
    <location>
        <begin position="802"/>
        <end position="821"/>
    </location>
</feature>
<feature type="transmembrane region" description="Helical" evidence="16">
    <location>
        <begin position="941"/>
        <end position="958"/>
    </location>
</feature>
<evidence type="ECO:0000313" key="20">
    <source>
        <dbReference type="Proteomes" id="UP000825434"/>
    </source>
</evidence>
<evidence type="ECO:0000256" key="15">
    <source>
        <dbReference type="SAM" id="MobiDB-lite"/>
    </source>
</evidence>
<keyword evidence="6" id="KW-0479">Metal-binding</keyword>
<dbReference type="PROSITE" id="PS51379">
    <property type="entry name" value="4FE4S_FER_2"/>
    <property type="match status" value="2"/>
</dbReference>
<keyword evidence="12" id="KW-0411">Iron-sulfur</keyword>
<keyword evidence="10 16" id="KW-1133">Transmembrane helix</keyword>
<evidence type="ECO:0000256" key="12">
    <source>
        <dbReference type="ARBA" id="ARBA00023014"/>
    </source>
</evidence>
<dbReference type="InterPro" id="IPR013525">
    <property type="entry name" value="ABC2_TM"/>
</dbReference>
<evidence type="ECO:0000259" key="17">
    <source>
        <dbReference type="PROSITE" id="PS50893"/>
    </source>
</evidence>
<evidence type="ECO:0000256" key="10">
    <source>
        <dbReference type="ARBA" id="ARBA00022989"/>
    </source>
</evidence>
<feature type="transmembrane region" description="Helical" evidence="16">
    <location>
        <begin position="1637"/>
        <end position="1658"/>
    </location>
</feature>
<keyword evidence="7" id="KW-0677">Repeat</keyword>
<evidence type="ECO:0000256" key="9">
    <source>
        <dbReference type="ARBA" id="ARBA00022840"/>
    </source>
</evidence>
<protein>
    <submittedName>
        <fullName evidence="19">Uncharacterized protein</fullName>
    </submittedName>
</protein>
<evidence type="ECO:0000256" key="11">
    <source>
        <dbReference type="ARBA" id="ARBA00023004"/>
    </source>
</evidence>
<proteinExistence type="inferred from homology"/>
<feature type="transmembrane region" description="Helical" evidence="16">
    <location>
        <begin position="1517"/>
        <end position="1537"/>
    </location>
</feature>
<dbReference type="InterPro" id="IPR010929">
    <property type="entry name" value="PDR_CDR_ABC"/>
</dbReference>
<dbReference type="Gene3D" id="3.30.70.3270">
    <property type="match status" value="1"/>
</dbReference>
<dbReference type="InterPro" id="IPR034001">
    <property type="entry name" value="ABCG_PDR_1"/>
</dbReference>
<evidence type="ECO:0000256" key="2">
    <source>
        <dbReference type="ARBA" id="ARBA00006012"/>
    </source>
</evidence>
<gene>
    <name evidence="19" type="ORF">CA3LBN_004704</name>
</gene>
<dbReference type="Pfam" id="PF00005">
    <property type="entry name" value="ABC_tran"/>
    <property type="match status" value="2"/>
</dbReference>
<keyword evidence="8" id="KW-0547">Nucleotide-binding</keyword>
<dbReference type="InterPro" id="IPR034003">
    <property type="entry name" value="ABCG_PDR_2"/>
</dbReference>
<name>A0ABX8IFD0_9ASCO</name>
<feature type="domain" description="4Fe-4S ferredoxin-type" evidence="18">
    <location>
        <begin position="150"/>
        <end position="179"/>
    </location>
</feature>
<evidence type="ECO:0000256" key="4">
    <source>
        <dbReference type="ARBA" id="ARBA00022485"/>
    </source>
</evidence>
<evidence type="ECO:0000256" key="16">
    <source>
        <dbReference type="SAM" id="Phobius"/>
    </source>
</evidence>
<feature type="coiled-coil region" evidence="14">
    <location>
        <begin position="1306"/>
        <end position="1333"/>
    </location>
</feature>
<dbReference type="InterPro" id="IPR017871">
    <property type="entry name" value="ABC_transporter-like_CS"/>
</dbReference>
<evidence type="ECO:0000256" key="7">
    <source>
        <dbReference type="ARBA" id="ARBA00022737"/>
    </source>
</evidence>
<feature type="domain" description="4Fe-4S ferredoxin-type" evidence="18">
    <location>
        <begin position="111"/>
        <end position="140"/>
    </location>
</feature>
<dbReference type="PANTHER" id="PTHR19241">
    <property type="entry name" value="ATP-BINDING CASSETTE TRANSPORTER"/>
    <property type="match status" value="1"/>
</dbReference>
<evidence type="ECO:0000256" key="1">
    <source>
        <dbReference type="ARBA" id="ARBA00004141"/>
    </source>
</evidence>
<dbReference type="HAMAP" id="MF_01351">
    <property type="entry name" value="NDH1_NuoI"/>
    <property type="match status" value="1"/>
</dbReference>
<feature type="transmembrane region" description="Helical" evidence="16">
    <location>
        <begin position="725"/>
        <end position="746"/>
    </location>
</feature>
<sequence>MLSLVSRTTLRGIATSARLAKPAAAAGTEYLTTGGSTQSVWPKGFRQPRPKTWEESSESALSKATKFFFLNEIARGMYICLEMFFRAPYTIYYPFEKGPISPRFRGEHALRRYPSGEERCIACKLCEAICPAQAITIEAEERVDGSRRTYKYDIDMTKCIYCGYCQESCPVDAIVEGPNVEYSTATREELLYNKEKLLANGDKWEQELHTYNGFTPAVEEEIRDLAKNIQPQCSGSTSENNLYRFMSHESQVHGENPVTSTDERLDPSSDNFDSRFWVKNLRKLVDSDEDYFKPASLGVAYKNLSVFGHSTDSDYQATFANVVWKAAVHWIKGHNKAYRAAIRFDILKPMDGLINPGELTVVLGRPGAGCSTFLKTLATQTHGVNVDENSTISYDGYSQHDVSHHFRGDVVYCAEVESHFPHMLVGDTLQFAAKLRTPKNRPMRISREEYSRHMAEVAMATYGLSHTKNTKVGNDFVRGVSGGERKRVSIAEVYLSQASLQCWDNSTRGLDSATAMEFIRALKTSATICNATPLVAIYQCSQDTYDLFDKVVLLYEGYQIFFGSTASAKEYFVKMGWHCPQRQTTADFLTSLTNPSQREPQYGFEDKVPRTPKEFYEIWQKSPERAALLGEIDEYLASEEVNARALRFKEHHLATQTSRTRAKSSYTVSFDMQVKYIMQRNWLRLKGDPSVTVSNVVCNIIVSVLIATIFNHLKFDTESFYSRTAVLFFAVLFNAFCSLLEVFSLYEARPVVEKHKKFALYRPAADALASIITELPPKIITSIGFNLILYFVVHLRQSAGHFFFYWLINFTCTLAMSHIFRSIGSATTSLQQAMTPASLLLFTLIVFTGFVIPPNSMHGWCRWINYIDPVAYAFESLITNEFHGRDFPCASLVPRGGNYPRSGNSVVCGVVGAIPGRSTVSGDDYIGLSFEYYNTHKWRNWGILLAYTIFFLGVYITLVEYNKGAMQNGEILVFQHKALKQERKRRRDLEEGNDERIAPDEKFYDARDARDSENSQTSSDAKLPVSNEILHWRNLRYEVKIKTEQRIILNNVDGWVRPGQVTALMGASGAGKTTLLNTLSDRLTSGIITNGVRMVNGKALDSSFQRSIGYVQQQDLHLQTSTVREALKFSAYLRQPSSVTKAEKDDYVDYIISLLEMERYADAVVGVPGEGLNVEQRKRLTIGVELVAKPQLLLFLDEPTSGLDSETAWSICKLIRKLADHGQAILCTIHQPSAILMKEFDRLLFLQKGGQTVYFGDLGHNCSTLIDYFEKYGASKCPPHANPAEWMLEVIGAAPGSHADQDYYDVWLKSDEYAQVQKELDDMEKELVKLPKDDDPDRHKSYAAPYLAQYLLVTKRVFEQCWRTPSYTLSKAVLAVSTALFNGFAFFNADKTLQGLQNQMFSVFMFFLVFITLSHQYLPHFVAQRSLYEARERPSKTFSWFAFICAQITGEIPWNIICGTAAFFCWYYPIGLYHNATETNTVNERGATMWFTIVLFYIYTSSMAQLCISFIELAENAANLSIFLFTACLNFCGVLVSKSQMPQFWLFMYRFNPFTYLVSVVLSVGLAHSSVECSESELLHFDPPEGLTCEQYMAPYMAKAGGYLTVENARCVYCKMRDTGPFLKSINADYHTRWRDIGVFIGFIVFDFVLTIGFYWLARIPKGSRQKKQ</sequence>
<dbReference type="EMBL" id="CP076667">
    <property type="protein sequence ID" value="QWU90343.1"/>
    <property type="molecule type" value="Genomic_DNA"/>
</dbReference>
<keyword evidence="13 16" id="KW-0472">Membrane</keyword>
<dbReference type="Gene3D" id="3.40.50.300">
    <property type="entry name" value="P-loop containing nucleotide triphosphate hydrolases"/>
    <property type="match status" value="2"/>
</dbReference>
<dbReference type="Pfam" id="PF19055">
    <property type="entry name" value="ABC2_membrane_7"/>
    <property type="match status" value="1"/>
</dbReference>
<dbReference type="NCBIfam" id="NF004539">
    <property type="entry name" value="PRK05888.1-5"/>
    <property type="match status" value="1"/>
</dbReference>
<feature type="domain" description="ABC transporter" evidence="17">
    <location>
        <begin position="331"/>
        <end position="581"/>
    </location>
</feature>
<feature type="domain" description="ABC transporter" evidence="17">
    <location>
        <begin position="1030"/>
        <end position="1273"/>
    </location>
</feature>
<dbReference type="InterPro" id="IPR017896">
    <property type="entry name" value="4Fe4S_Fe-S-bd"/>
</dbReference>
<dbReference type="InterPro" id="IPR003439">
    <property type="entry name" value="ABC_transporter-like_ATP-bd"/>
</dbReference>
<dbReference type="InterPro" id="IPR010226">
    <property type="entry name" value="NADH_quinone_OxRdtase_chainI"/>
</dbReference>
<feature type="transmembrane region" description="Helical" evidence="16">
    <location>
        <begin position="693"/>
        <end position="713"/>
    </location>
</feature>
<evidence type="ECO:0000256" key="6">
    <source>
        <dbReference type="ARBA" id="ARBA00022723"/>
    </source>
</evidence>
<dbReference type="NCBIfam" id="NF004538">
    <property type="entry name" value="PRK05888.1-4"/>
    <property type="match status" value="1"/>
</dbReference>
<dbReference type="NCBIfam" id="TIGR00956">
    <property type="entry name" value="3a01205"/>
    <property type="match status" value="1"/>
</dbReference>
<keyword evidence="9" id="KW-0067">ATP-binding</keyword>
<evidence type="ECO:0000256" key="5">
    <source>
        <dbReference type="ARBA" id="ARBA00022692"/>
    </source>
</evidence>
<comment type="subcellular location">
    <subcellularLocation>
        <location evidence="1">Membrane</location>
        <topology evidence="1">Multi-pass membrane protein</topology>
    </subcellularLocation>
</comment>
<dbReference type="Pfam" id="PF14510">
    <property type="entry name" value="ABC_trans_N"/>
    <property type="match status" value="1"/>
</dbReference>
<dbReference type="PROSITE" id="PS00211">
    <property type="entry name" value="ABC_TRANSPORTER_1"/>
    <property type="match status" value="1"/>
</dbReference>
<dbReference type="InterPro" id="IPR043926">
    <property type="entry name" value="ABCG_dom"/>
</dbReference>
<evidence type="ECO:0000256" key="13">
    <source>
        <dbReference type="ARBA" id="ARBA00023136"/>
    </source>
</evidence>
<evidence type="ECO:0000259" key="18">
    <source>
        <dbReference type="PROSITE" id="PS51379"/>
    </source>
</evidence>
<dbReference type="SUPFAM" id="SSF52540">
    <property type="entry name" value="P-loop containing nucleoside triphosphate hydrolases"/>
    <property type="match status" value="2"/>
</dbReference>
<dbReference type="InterPro" id="IPR029481">
    <property type="entry name" value="ABC_trans_N"/>
</dbReference>
<dbReference type="Proteomes" id="UP000825434">
    <property type="component" value="Chromosome 7"/>
</dbReference>
<feature type="transmembrane region" description="Helical" evidence="16">
    <location>
        <begin position="833"/>
        <end position="852"/>
    </location>
</feature>
<feature type="transmembrane region" description="Helical" evidence="16">
    <location>
        <begin position="1401"/>
        <end position="1418"/>
    </location>
</feature>
<dbReference type="Pfam" id="PF12838">
    <property type="entry name" value="Fer4_7"/>
    <property type="match status" value="1"/>
</dbReference>
<dbReference type="InterPro" id="IPR027417">
    <property type="entry name" value="P-loop_NTPase"/>
</dbReference>
<dbReference type="CDD" id="cd03233">
    <property type="entry name" value="ABCG_PDR_domain1"/>
    <property type="match status" value="1"/>
</dbReference>
<dbReference type="PROSITE" id="PS50893">
    <property type="entry name" value="ABC_TRANSPORTER_2"/>
    <property type="match status" value="2"/>
</dbReference>
<dbReference type="SMART" id="SM00382">
    <property type="entry name" value="AAA"/>
    <property type="match status" value="2"/>
</dbReference>
<dbReference type="InterPro" id="IPR017900">
    <property type="entry name" value="4Fe4S_Fe_S_CS"/>
</dbReference>
<dbReference type="CDD" id="cd03232">
    <property type="entry name" value="ABCG_PDR_domain2"/>
    <property type="match status" value="1"/>
</dbReference>
<keyword evidence="14" id="KW-0175">Coiled coil</keyword>
<dbReference type="PROSITE" id="PS00198">
    <property type="entry name" value="4FE4S_FER_1"/>
    <property type="match status" value="1"/>
</dbReference>
<dbReference type="Pfam" id="PF01061">
    <property type="entry name" value="ABC2_membrane"/>
    <property type="match status" value="2"/>
</dbReference>
<feature type="transmembrane region" description="Helical" evidence="16">
    <location>
        <begin position="1438"/>
        <end position="1468"/>
    </location>
</feature>
<comment type="similarity">
    <text evidence="2">Belongs to the ABC transporter superfamily. ABCG family. PDR (TC 3.A.1.205) subfamily.</text>
</comment>
<dbReference type="NCBIfam" id="TIGR01971">
    <property type="entry name" value="NuoI"/>
    <property type="match status" value="1"/>
</dbReference>
<dbReference type="InterPro" id="IPR003593">
    <property type="entry name" value="AAA+_ATPase"/>
</dbReference>
<evidence type="ECO:0000313" key="19">
    <source>
        <dbReference type="EMBL" id="QWU90343.1"/>
    </source>
</evidence>
<evidence type="ECO:0000256" key="14">
    <source>
        <dbReference type="SAM" id="Coils"/>
    </source>
</evidence>
<feature type="region of interest" description="Disordered" evidence="15">
    <location>
        <begin position="1000"/>
        <end position="1022"/>
    </location>
</feature>
<dbReference type="Pfam" id="PF06422">
    <property type="entry name" value="PDR_CDR"/>
    <property type="match status" value="1"/>
</dbReference>
<feature type="transmembrane region" description="Helical" evidence="16">
    <location>
        <begin position="1489"/>
        <end position="1511"/>
    </location>
</feature>